<dbReference type="Proteomes" id="UP000008514">
    <property type="component" value="Chromosome"/>
</dbReference>
<organism evidence="1 2">
    <name type="scientific">Psychroflexus torquis (strain ATCC 700755 / CIP 106069 / ACAM 623)</name>
    <dbReference type="NCBI Taxonomy" id="313595"/>
    <lineage>
        <taxon>Bacteria</taxon>
        <taxon>Pseudomonadati</taxon>
        <taxon>Bacteroidota</taxon>
        <taxon>Flavobacteriia</taxon>
        <taxon>Flavobacteriales</taxon>
        <taxon>Flavobacteriaceae</taxon>
        <taxon>Psychroflexus</taxon>
    </lineage>
</organism>
<evidence type="ECO:0000313" key="1">
    <source>
        <dbReference type="EMBL" id="AFU70060.1"/>
    </source>
</evidence>
<name>K4IX83_PSYTT</name>
<keyword evidence="2" id="KW-1185">Reference proteome</keyword>
<dbReference type="KEGG" id="ptq:P700755_003433"/>
<dbReference type="HOGENOM" id="CLU_3188120_0_0_10"/>
<evidence type="ECO:0000313" key="2">
    <source>
        <dbReference type="Proteomes" id="UP000008514"/>
    </source>
</evidence>
<proteinExistence type="predicted"/>
<reference evidence="1" key="1">
    <citation type="submission" date="2006-03" db="EMBL/GenBank/DDBJ databases">
        <authorList>
            <person name="Bowman J."/>
            <person name="Ferriera S."/>
            <person name="Johnson J."/>
            <person name="Kravitz S."/>
            <person name="Halpern A."/>
            <person name="Remington K."/>
            <person name="Beeson K."/>
            <person name="Tran B."/>
            <person name="Rogers Y.-H."/>
            <person name="Friedman R."/>
            <person name="Venter J.C."/>
        </authorList>
    </citation>
    <scope>NUCLEOTIDE SEQUENCE [LARGE SCALE GENOMIC DNA]</scope>
    <source>
        <strain evidence="1">ATCC 700755</strain>
    </source>
</reference>
<accession>K4IX83</accession>
<dbReference type="EMBL" id="CP003879">
    <property type="protein sequence ID" value="AFU70060.1"/>
    <property type="molecule type" value="Genomic_DNA"/>
</dbReference>
<protein>
    <submittedName>
        <fullName evidence="1">Uncharacterized protein</fullName>
    </submittedName>
</protein>
<gene>
    <name evidence="1" type="ordered locus">P700755_003433</name>
</gene>
<dbReference type="AlphaFoldDB" id="K4IX83"/>
<reference evidence="1" key="2">
    <citation type="submission" date="2012-09" db="EMBL/GenBank/DDBJ databases">
        <title>The complete sequence of Psychroflexus torquis an extreme psychrophile from sea-ice that is stimulated by light.</title>
        <authorList>
            <person name="Feng S."/>
            <person name="Powell S.M."/>
            <person name="Bowman J.P."/>
        </authorList>
    </citation>
    <scope>NUCLEOTIDE SEQUENCE [LARGE SCALE GENOMIC DNA]</scope>
    <source>
        <strain evidence="1">ATCC 700755</strain>
    </source>
</reference>
<sequence>MSGGMFSSTRKSFSSTTSAFQSKWILTSDGNVPTNDELSIYAKLNL</sequence>